<dbReference type="InterPro" id="IPR011658">
    <property type="entry name" value="PA14_dom"/>
</dbReference>
<evidence type="ECO:0000256" key="5">
    <source>
        <dbReference type="ARBA" id="ARBA00023295"/>
    </source>
</evidence>
<keyword evidence="10" id="KW-1185">Reference proteome</keyword>
<dbReference type="InterPro" id="IPR029018">
    <property type="entry name" value="Hex-like_dom2"/>
</dbReference>
<dbReference type="SMART" id="SM00758">
    <property type="entry name" value="PA14"/>
    <property type="match status" value="1"/>
</dbReference>
<feature type="domain" description="PA14" evidence="8">
    <location>
        <begin position="620"/>
        <end position="755"/>
    </location>
</feature>
<evidence type="ECO:0000313" key="10">
    <source>
        <dbReference type="Proteomes" id="UP000319040"/>
    </source>
</evidence>
<dbReference type="EMBL" id="FXTB01000001">
    <property type="protein sequence ID" value="SMO46011.1"/>
    <property type="molecule type" value="Genomic_DNA"/>
</dbReference>
<comment type="catalytic activity">
    <reaction evidence="1">
        <text>Hydrolysis of terminal non-reducing N-acetyl-D-hexosamine residues in N-acetyl-beta-D-hexosaminides.</text>
        <dbReference type="EC" id="3.2.1.52"/>
    </reaction>
</comment>
<reference evidence="9 10" key="1">
    <citation type="submission" date="2017-05" db="EMBL/GenBank/DDBJ databases">
        <authorList>
            <person name="Varghese N."/>
            <person name="Submissions S."/>
        </authorList>
    </citation>
    <scope>NUCLEOTIDE SEQUENCE [LARGE SCALE GENOMIC DNA]</scope>
    <source>
        <strain evidence="9 10">DSM 27040</strain>
    </source>
</reference>
<dbReference type="Pfam" id="PF02838">
    <property type="entry name" value="Glyco_hydro_20b"/>
    <property type="match status" value="1"/>
</dbReference>
<evidence type="ECO:0000313" key="9">
    <source>
        <dbReference type="EMBL" id="SMO46011.1"/>
    </source>
</evidence>
<dbReference type="InterPro" id="IPR015882">
    <property type="entry name" value="HEX_bac_N"/>
</dbReference>
<dbReference type="SUPFAM" id="SSF56988">
    <property type="entry name" value="Anthrax protective antigen"/>
    <property type="match status" value="1"/>
</dbReference>
<dbReference type="GO" id="GO:0004563">
    <property type="term" value="F:beta-N-acetylhexosaminidase activity"/>
    <property type="evidence" value="ECO:0007669"/>
    <property type="project" value="UniProtKB-EC"/>
</dbReference>
<evidence type="ECO:0000256" key="1">
    <source>
        <dbReference type="ARBA" id="ARBA00001231"/>
    </source>
</evidence>
<feature type="signal peptide" evidence="7">
    <location>
        <begin position="1"/>
        <end position="19"/>
    </location>
</feature>
<feature type="active site" description="Proton donor" evidence="6">
    <location>
        <position position="329"/>
    </location>
</feature>
<evidence type="ECO:0000256" key="3">
    <source>
        <dbReference type="ARBA" id="ARBA00012663"/>
    </source>
</evidence>
<gene>
    <name evidence="9" type="ORF">SAMN06265379_101918</name>
</gene>
<keyword evidence="7" id="KW-0732">Signal</keyword>
<dbReference type="GO" id="GO:0016020">
    <property type="term" value="C:membrane"/>
    <property type="evidence" value="ECO:0007669"/>
    <property type="project" value="TreeGrafter"/>
</dbReference>
<dbReference type="EC" id="3.2.1.52" evidence="3"/>
<dbReference type="PRINTS" id="PR00738">
    <property type="entry name" value="GLHYDRLASE20"/>
</dbReference>
<dbReference type="InterPro" id="IPR015883">
    <property type="entry name" value="Glyco_hydro_20_cat"/>
</dbReference>
<evidence type="ECO:0000256" key="7">
    <source>
        <dbReference type="SAM" id="SignalP"/>
    </source>
</evidence>
<dbReference type="PROSITE" id="PS51257">
    <property type="entry name" value="PROKAR_LIPOPROTEIN"/>
    <property type="match status" value="1"/>
</dbReference>
<comment type="similarity">
    <text evidence="2">Belongs to the glycosyl hydrolase 20 family.</text>
</comment>
<dbReference type="PANTHER" id="PTHR22600">
    <property type="entry name" value="BETA-HEXOSAMINIDASE"/>
    <property type="match status" value="1"/>
</dbReference>
<keyword evidence="4" id="KW-0378">Hydrolase</keyword>
<name>A0A521BGD2_SACCC</name>
<accession>A0A521BGD2</accession>
<dbReference type="CDD" id="cd06563">
    <property type="entry name" value="GH20_chitobiase-like"/>
    <property type="match status" value="1"/>
</dbReference>
<dbReference type="Pfam" id="PF00728">
    <property type="entry name" value="Glyco_hydro_20"/>
    <property type="match status" value="1"/>
</dbReference>
<evidence type="ECO:0000256" key="2">
    <source>
        <dbReference type="ARBA" id="ARBA00006285"/>
    </source>
</evidence>
<evidence type="ECO:0000256" key="6">
    <source>
        <dbReference type="PIRSR" id="PIRSR625705-1"/>
    </source>
</evidence>
<dbReference type="SUPFAM" id="SSF51445">
    <property type="entry name" value="(Trans)glycosidases"/>
    <property type="match status" value="1"/>
</dbReference>
<dbReference type="GO" id="GO:0030203">
    <property type="term" value="P:glycosaminoglycan metabolic process"/>
    <property type="evidence" value="ECO:0007669"/>
    <property type="project" value="TreeGrafter"/>
</dbReference>
<dbReference type="PANTHER" id="PTHR22600:SF57">
    <property type="entry name" value="BETA-N-ACETYLHEXOSAMINIDASE"/>
    <property type="match status" value="1"/>
</dbReference>
<dbReference type="Gene3D" id="3.20.20.80">
    <property type="entry name" value="Glycosidases"/>
    <property type="match status" value="1"/>
</dbReference>
<dbReference type="SUPFAM" id="SSF55545">
    <property type="entry name" value="beta-N-acetylhexosaminidase-like domain"/>
    <property type="match status" value="1"/>
</dbReference>
<proteinExistence type="inferred from homology"/>
<dbReference type="InterPro" id="IPR025705">
    <property type="entry name" value="Beta_hexosaminidase_sua/sub"/>
</dbReference>
<organism evidence="9 10">
    <name type="scientific">Saccharicrinis carchari</name>
    <dbReference type="NCBI Taxonomy" id="1168039"/>
    <lineage>
        <taxon>Bacteria</taxon>
        <taxon>Pseudomonadati</taxon>
        <taxon>Bacteroidota</taxon>
        <taxon>Bacteroidia</taxon>
        <taxon>Marinilabiliales</taxon>
        <taxon>Marinilabiliaceae</taxon>
        <taxon>Saccharicrinis</taxon>
    </lineage>
</organism>
<dbReference type="Pfam" id="PF07691">
    <property type="entry name" value="PA14"/>
    <property type="match status" value="1"/>
</dbReference>
<dbReference type="Gene3D" id="3.30.379.10">
    <property type="entry name" value="Chitobiase/beta-hexosaminidase domain 2-like"/>
    <property type="match status" value="1"/>
</dbReference>
<dbReference type="AlphaFoldDB" id="A0A521BGD2"/>
<keyword evidence="5" id="KW-0326">Glycosidase</keyword>
<evidence type="ECO:0000256" key="4">
    <source>
        <dbReference type="ARBA" id="ARBA00022801"/>
    </source>
</evidence>
<sequence>MYKNLILVAMAVFALVSCAEKKAKTKELSIVPQPNEVTQQDGFFTVTAKTTFVVPDNENLKEAAALINARFKNAAGFELTVSAEKPAKNFIAIELDPAANKGDEAYALSVTEQGATIVASTERGAFYGLMTVLQLLPPELESPTKVSNVEWYMPYVQINDDPRFVWRGMHLDVCRHFVPVEFIKKQLDVMALFKMNTFHWHLTEDQGWRIEIKKYPKLTTLGATRIEGEGHEYGGFYTQEEVKEIVAYAQKRFINVVPEIELPGHALAALTAYPHLSCTGGPFKVRNIWGVEPDVYCAGKEEVFEFLEDVIDEVVPLFPYKYFHIGGDECPKDRWEKCPDCQRRIRKEGLANEHELQSYFIKRMEKVLLAHDRIMVGWDEILEGGLAGSAVVMSWRGEEGGITAAEQGHDVVMTPGNWVYLDHYQGSSKVEPVAIGGYTTLEESYGYDPVPQSLSPEKAKHVLGTQGNVWSEYMYESDLFEYRIYPRIIALAEVGWTEVANKSYDDFLKRMDKQFVRLDKHNVNYHIPLPEGPVNVMAFTDQATLEFTTTRPIKMVYTLDGSEPNADSKEYTTPLTFNENATVKIRSVMKTGRMSDVRTIKVEKQELLPAADVKTTGKGLKMKLAEGTYIKVDELKDVKSWKESVVKNANFKGIFADDHTSAAIITGYLDIPADGIYEFATDVDQFFIGDKLLVNNDGEVKRFSRNNATIALAAGKHPVKMVFLNNIIGGWPQAWNGPIVRFKKQGDEKFTTAAGDMYSY</sequence>
<dbReference type="InterPro" id="IPR017853">
    <property type="entry name" value="GH"/>
</dbReference>
<dbReference type="GO" id="GO:0005975">
    <property type="term" value="P:carbohydrate metabolic process"/>
    <property type="evidence" value="ECO:0007669"/>
    <property type="project" value="InterPro"/>
</dbReference>
<evidence type="ECO:0000259" key="8">
    <source>
        <dbReference type="SMART" id="SM00758"/>
    </source>
</evidence>
<feature type="chain" id="PRO_5021781647" description="beta-N-acetylhexosaminidase" evidence="7">
    <location>
        <begin position="20"/>
        <end position="760"/>
    </location>
</feature>
<dbReference type="Proteomes" id="UP000319040">
    <property type="component" value="Unassembled WGS sequence"/>
</dbReference>
<dbReference type="Pfam" id="PF13290">
    <property type="entry name" value="CHB_HEX_C_1"/>
    <property type="match status" value="1"/>
</dbReference>
<dbReference type="InterPro" id="IPR059177">
    <property type="entry name" value="GH29D-like_dom"/>
</dbReference>
<protein>
    <recommendedName>
        <fullName evidence="3">beta-N-acetylhexosaminidase</fullName>
        <ecNumber evidence="3">3.2.1.52</ecNumber>
    </recommendedName>
</protein>